<comment type="caution">
    <text evidence="3">The sequence shown here is derived from an EMBL/GenBank/DDBJ whole genome shotgun (WGS) entry which is preliminary data.</text>
</comment>
<keyword evidence="2" id="KW-0812">Transmembrane</keyword>
<protein>
    <submittedName>
        <fullName evidence="3">Uncharacterized protein</fullName>
    </submittedName>
</protein>
<feature type="region of interest" description="Disordered" evidence="1">
    <location>
        <begin position="1"/>
        <end position="61"/>
    </location>
</feature>
<accession>A0A4U5QXW1</accession>
<proteinExistence type="predicted"/>
<gene>
    <name evidence="3" type="ORF">D5086_0000026330</name>
</gene>
<keyword evidence="2" id="KW-0472">Membrane</keyword>
<dbReference type="PANTHER" id="PTHR31286">
    <property type="entry name" value="GLYCINE-RICH CELL WALL STRUCTURAL PROTEIN 1.8-LIKE"/>
    <property type="match status" value="1"/>
</dbReference>
<evidence type="ECO:0000313" key="3">
    <source>
        <dbReference type="EMBL" id="TKS16060.1"/>
    </source>
</evidence>
<feature type="compositionally biased region" description="Basic and acidic residues" evidence="1">
    <location>
        <begin position="34"/>
        <end position="44"/>
    </location>
</feature>
<feature type="transmembrane region" description="Helical" evidence="2">
    <location>
        <begin position="262"/>
        <end position="282"/>
    </location>
</feature>
<feature type="compositionally biased region" description="Low complexity" evidence="1">
    <location>
        <begin position="15"/>
        <end position="28"/>
    </location>
</feature>
<dbReference type="PANTHER" id="PTHR31286:SF168">
    <property type="entry name" value="DUF4283 DOMAIN-CONTAINING PROTEIN"/>
    <property type="match status" value="1"/>
</dbReference>
<evidence type="ECO:0000256" key="1">
    <source>
        <dbReference type="SAM" id="MobiDB-lite"/>
    </source>
</evidence>
<feature type="transmembrane region" description="Helical" evidence="2">
    <location>
        <begin position="205"/>
        <end position="227"/>
    </location>
</feature>
<dbReference type="STRING" id="43335.A0A4U5QXW1"/>
<keyword evidence="2" id="KW-1133">Transmembrane helix</keyword>
<feature type="transmembrane region" description="Helical" evidence="2">
    <location>
        <begin position="350"/>
        <end position="372"/>
    </location>
</feature>
<organism evidence="3">
    <name type="scientific">Populus alba</name>
    <name type="common">White poplar</name>
    <dbReference type="NCBI Taxonomy" id="43335"/>
    <lineage>
        <taxon>Eukaryota</taxon>
        <taxon>Viridiplantae</taxon>
        <taxon>Streptophyta</taxon>
        <taxon>Embryophyta</taxon>
        <taxon>Tracheophyta</taxon>
        <taxon>Spermatophyta</taxon>
        <taxon>Magnoliopsida</taxon>
        <taxon>eudicotyledons</taxon>
        <taxon>Gunneridae</taxon>
        <taxon>Pentapetalae</taxon>
        <taxon>rosids</taxon>
        <taxon>fabids</taxon>
        <taxon>Malpighiales</taxon>
        <taxon>Salicaceae</taxon>
        <taxon>Saliceae</taxon>
        <taxon>Populus</taxon>
    </lineage>
</organism>
<name>A0A4U5QXW1_POPAL</name>
<reference evidence="3" key="1">
    <citation type="submission" date="2018-10" db="EMBL/GenBank/DDBJ databases">
        <title>Population genomic analysis revealed the cold adaptation of white poplar.</title>
        <authorList>
            <person name="Liu Y.-J."/>
        </authorList>
    </citation>
    <scope>NUCLEOTIDE SEQUENCE [LARGE SCALE GENOMIC DNA]</scope>
    <source>
        <strain evidence="3">PAL-ZL1</strain>
    </source>
</reference>
<feature type="transmembrane region" description="Helical" evidence="2">
    <location>
        <begin position="302"/>
        <end position="330"/>
    </location>
</feature>
<dbReference type="EMBL" id="RCHU01000071">
    <property type="protein sequence ID" value="TKS16060.1"/>
    <property type="molecule type" value="Genomic_DNA"/>
</dbReference>
<sequence>MSMPGSPAPSSHYPSSGGRTSDSSSHSRAIPLNLDHHEVRRSEAKANGSRLHSKQAGCSRVAPAGSPPGTLHFPTFVHFPDFASCVACHIQELEMLDVLGAGPYVIFGRPLVLQIMPDFFYFQFTELTTIPIWVRFPNLPLRCWSHICLSKIESMVGKPIHCDGPTAQMTRVFYARVLIEVDLLSDLPSTVIVHYLMVTLWCSNWYMNHCHAIVSSVSLLAIPLLLAPKVTSPAIKRGPMTIQPTQLALVLLQRLLLLRNRIRLWGISYLLYSFIPVWSLLWQLMGISPAWLRICTRLSTGWLLLAGLPTALVVEASCYCLGGSVSFVLVSLERKFPLVHGRIACSGELVGLNLDVDCCFVVAGLLLVQLFLHHRSPPSPTIISSSGIGTSTIREADGSPVANSSPPLHGFIVEDYSDDKELEEKHGRWRDRFSSNRSISSRPKLLHFSAFNDIQFCPLLTEDLDHSCDDWKLYAIGYDSGKFPSYYALNSITGNIWKGEATLTIHELGCSSIDDSLIDAPLADAPLIEVSLTNAPKLDASIVLIKPCVAQDEQHCT</sequence>
<dbReference type="AlphaFoldDB" id="A0A4U5QXW1"/>
<dbReference type="InterPro" id="IPR040256">
    <property type="entry name" value="At4g02000-like"/>
</dbReference>
<evidence type="ECO:0000256" key="2">
    <source>
        <dbReference type="SAM" id="Phobius"/>
    </source>
</evidence>